<feature type="compositionally biased region" description="Basic and acidic residues" evidence="1">
    <location>
        <begin position="117"/>
        <end position="134"/>
    </location>
</feature>
<comment type="caution">
    <text evidence="2">The sequence shown here is derived from an EMBL/GenBank/DDBJ whole genome shotgun (WGS) entry which is preliminary data.</text>
</comment>
<sequence length="134" mass="14666">MDSKIQVKKASVTGGTGCKQPGKKKAKEKEFSAERLRILCWSHTNTKKKRIVLRIMAIIPRCERPSVVTVAINDGEGKMEYQGLLDSCQVVQTTAHNTTHAGPAYPQGCKALSGPAGKEKSTKPSKRQNDQCKL</sequence>
<feature type="region of interest" description="Disordered" evidence="1">
    <location>
        <begin position="99"/>
        <end position="134"/>
    </location>
</feature>
<dbReference type="Proteomes" id="UP000499080">
    <property type="component" value="Unassembled WGS sequence"/>
</dbReference>
<proteinExistence type="predicted"/>
<dbReference type="AlphaFoldDB" id="A0A4Y2P0U0"/>
<protein>
    <submittedName>
        <fullName evidence="2">Uncharacterized protein</fullName>
    </submittedName>
</protein>
<evidence type="ECO:0000256" key="1">
    <source>
        <dbReference type="SAM" id="MobiDB-lite"/>
    </source>
</evidence>
<gene>
    <name evidence="2" type="ORF">AVEN_137476_1</name>
</gene>
<feature type="region of interest" description="Disordered" evidence="1">
    <location>
        <begin position="1"/>
        <end position="27"/>
    </location>
</feature>
<reference evidence="2 3" key="1">
    <citation type="journal article" date="2019" name="Sci. Rep.">
        <title>Orb-weaving spider Araneus ventricosus genome elucidates the spidroin gene catalogue.</title>
        <authorList>
            <person name="Kono N."/>
            <person name="Nakamura H."/>
            <person name="Ohtoshi R."/>
            <person name="Moran D.A.P."/>
            <person name="Shinohara A."/>
            <person name="Yoshida Y."/>
            <person name="Fujiwara M."/>
            <person name="Mori M."/>
            <person name="Tomita M."/>
            <person name="Arakawa K."/>
        </authorList>
    </citation>
    <scope>NUCLEOTIDE SEQUENCE [LARGE SCALE GENOMIC DNA]</scope>
</reference>
<name>A0A4Y2P0U0_ARAVE</name>
<dbReference type="EMBL" id="BGPR01010169">
    <property type="protein sequence ID" value="GBN44629.1"/>
    <property type="molecule type" value="Genomic_DNA"/>
</dbReference>
<accession>A0A4Y2P0U0</accession>
<evidence type="ECO:0000313" key="2">
    <source>
        <dbReference type="EMBL" id="GBN44629.1"/>
    </source>
</evidence>
<keyword evidence="3" id="KW-1185">Reference proteome</keyword>
<evidence type="ECO:0000313" key="3">
    <source>
        <dbReference type="Proteomes" id="UP000499080"/>
    </source>
</evidence>
<organism evidence="2 3">
    <name type="scientific">Araneus ventricosus</name>
    <name type="common">Orbweaver spider</name>
    <name type="synonym">Epeira ventricosa</name>
    <dbReference type="NCBI Taxonomy" id="182803"/>
    <lineage>
        <taxon>Eukaryota</taxon>
        <taxon>Metazoa</taxon>
        <taxon>Ecdysozoa</taxon>
        <taxon>Arthropoda</taxon>
        <taxon>Chelicerata</taxon>
        <taxon>Arachnida</taxon>
        <taxon>Araneae</taxon>
        <taxon>Araneomorphae</taxon>
        <taxon>Entelegynae</taxon>
        <taxon>Araneoidea</taxon>
        <taxon>Araneidae</taxon>
        <taxon>Araneus</taxon>
    </lineage>
</organism>